<proteinExistence type="predicted"/>
<feature type="domain" description="ASPIC/UnbV" evidence="2">
    <location>
        <begin position="554"/>
        <end position="620"/>
    </location>
</feature>
<reference evidence="4" key="1">
    <citation type="submission" date="2017-09" db="EMBL/GenBank/DDBJ databases">
        <authorList>
            <person name="Varghese N."/>
            <person name="Submissions S."/>
        </authorList>
    </citation>
    <scope>NUCLEOTIDE SEQUENCE [LARGE SCALE GENOMIC DNA]</scope>
    <source>
        <strain evidence="4">DSM 25885</strain>
    </source>
</reference>
<accession>A0A285MUD4</accession>
<dbReference type="Proteomes" id="UP000219048">
    <property type="component" value="Unassembled WGS sequence"/>
</dbReference>
<sequence length="1133" mass="126772">MSNQRSFRGINRIRVKNIFPLSLSVFVLTIFNMAGQERNSAPKAQLFELLPPSESNVHFNNILKQTKADNIFVYKGFYKGGGVAIGDINNDDLLDIYFTGNQVGDKLYLNKGNFKFEDITFSAGILNRGGWSTHVSIVDVNNDGCKDIYVCKSLYDNQEKLRENELYINNGNLTFTEAAAQYNLNDNKRTTEANFFDFDRDGDFDVYIVNQPKNSSILAPKGSEKKIEPHENYRLLENKGGTFVETPTNGSISNYGYGLSSAIADFDNDGWQDIYVANDYKGPDFFYINNKDGTFTNKIYENIKHTSYFSMGADIGDINNDGWMDFVVLDMVAEDNFKLKSNMSSMNPVEFWDNVSQGGHYQYMFNTLQLNNGVDANGGLLFSEIGQMAGISSTDWSWSPLLADFDNDGLLDLFVTNGVRHEIGNTDALKRLNGYIADILEKHNLENNADIDIWQYINLEEVLSFFPSDKVKNYMFQNTNGLRFQKTSDAWGFDQETFSTGAAYGDLDNDGDLDLVVNNIDEVAHVYRNRANTIKKNNYLRIKFENAGKAQSFFGTKVTIYHKNGFQTAQLTNARGINSSSEEIIHFGLKGITRIDSIKIDWFNGRTSFVRKKVKPNQTLILDMQKQKMHDSNEAVSNYIFEDITSEAQVNYIHKENRFDDYAREVLLPHRMSTLGPGLAVSDADGNGLKDFYIGGPQQGLGKLFTQQTNGSFVENPIKLIPDLNREDMGAVFFDADNDGDQDLYVVSGGNEFEKDSQNYQDRLYLNSGDGKFGLADNVLPTINASGSRVKVADYDNDGDMDLFVGGRQVPGAYPEPAKSYLLKNLLNETGRLLFLEENKPLMEKLGMVTDAVWTDFDTDGDLDLIVAGMWMPITVLENTGGTFSNSTQKFGLQETSGWWSSITGSDMDNDGDDDYVLGNLGLNYKYKARPNEPFSVHQGDFDGNGKKDIVLSYYNYGEQYPLRGRSCSSQQVPSIKKKFKSYNEFASASLQDVYGQSSLSTALHYEAKTFASISMENLGNGKFNIKPLPDLAQISSINSSVIHDVDNDGIKDVIVAGNLFGSEIETTRNDASLGLFLKGKRDFEFEPVPMGKSGLNISDDVKEIKLIDYGKGKALVVAINNGRARLIKINSK</sequence>
<evidence type="ECO:0000256" key="1">
    <source>
        <dbReference type="ARBA" id="ARBA00022729"/>
    </source>
</evidence>
<evidence type="ECO:0000259" key="2">
    <source>
        <dbReference type="Pfam" id="PF07593"/>
    </source>
</evidence>
<dbReference type="RefSeq" id="WP_097046280.1">
    <property type="nucleotide sequence ID" value="NZ_OBEH01000004.1"/>
</dbReference>
<name>A0A285MUD4_9FLAO</name>
<dbReference type="PANTHER" id="PTHR16026:SF0">
    <property type="entry name" value="CARTILAGE ACIDIC PROTEIN 1"/>
    <property type="match status" value="1"/>
</dbReference>
<dbReference type="AlphaFoldDB" id="A0A285MUD4"/>
<dbReference type="OrthoDB" id="9816120at2"/>
<dbReference type="EMBL" id="OBEH01000004">
    <property type="protein sequence ID" value="SNZ00810.1"/>
    <property type="molecule type" value="Genomic_DNA"/>
</dbReference>
<dbReference type="PANTHER" id="PTHR16026">
    <property type="entry name" value="CARTILAGE ACIDIC PROTEIN 1"/>
    <property type="match status" value="1"/>
</dbReference>
<dbReference type="SUPFAM" id="SSF69318">
    <property type="entry name" value="Integrin alpha N-terminal domain"/>
    <property type="match status" value="3"/>
</dbReference>
<dbReference type="Pfam" id="PF07593">
    <property type="entry name" value="UnbV_ASPIC"/>
    <property type="match status" value="1"/>
</dbReference>
<dbReference type="Pfam" id="PF13517">
    <property type="entry name" value="FG-GAP_3"/>
    <property type="match status" value="6"/>
</dbReference>
<dbReference type="InterPro" id="IPR027039">
    <property type="entry name" value="Crtac1"/>
</dbReference>
<gene>
    <name evidence="3" type="ORF">SAMN06265377_2636</name>
</gene>
<dbReference type="InterPro" id="IPR011519">
    <property type="entry name" value="UnbV_ASPIC"/>
</dbReference>
<dbReference type="InterPro" id="IPR013517">
    <property type="entry name" value="FG-GAP"/>
</dbReference>
<dbReference type="InterPro" id="IPR028994">
    <property type="entry name" value="Integrin_alpha_N"/>
</dbReference>
<dbReference type="Gene3D" id="2.130.10.130">
    <property type="entry name" value="Integrin alpha, N-terminal"/>
    <property type="match status" value="4"/>
</dbReference>
<evidence type="ECO:0000313" key="3">
    <source>
        <dbReference type="EMBL" id="SNZ00810.1"/>
    </source>
</evidence>
<keyword evidence="1" id="KW-0732">Signal</keyword>
<organism evidence="3 4">
    <name type="scientific">Flagellimonas pacifica</name>
    <dbReference type="NCBI Taxonomy" id="1247520"/>
    <lineage>
        <taxon>Bacteria</taxon>
        <taxon>Pseudomonadati</taxon>
        <taxon>Bacteroidota</taxon>
        <taxon>Flavobacteriia</taxon>
        <taxon>Flavobacteriales</taxon>
        <taxon>Flavobacteriaceae</taxon>
        <taxon>Flagellimonas</taxon>
    </lineage>
</organism>
<protein>
    <submittedName>
        <fullName evidence="3">Repeat domain-containing protein</fullName>
    </submittedName>
</protein>
<keyword evidence="4" id="KW-1185">Reference proteome</keyword>
<evidence type="ECO:0000313" key="4">
    <source>
        <dbReference type="Proteomes" id="UP000219048"/>
    </source>
</evidence>